<dbReference type="PANTHER" id="PTHR30290">
    <property type="entry name" value="PERIPLASMIC BINDING COMPONENT OF ABC TRANSPORTER"/>
    <property type="match status" value="1"/>
</dbReference>
<gene>
    <name evidence="4" type="ORF">CGZ75_18340</name>
</gene>
<feature type="domain" description="Solute-binding protein family 5" evidence="2">
    <location>
        <begin position="208"/>
        <end position="483"/>
    </location>
</feature>
<evidence type="ECO:0000313" key="5">
    <source>
        <dbReference type="Proteomes" id="UP000215145"/>
    </source>
</evidence>
<dbReference type="PANTHER" id="PTHR30290:SF72">
    <property type="entry name" value="HTH-TYPE TRANSCRIPTIONAL REGULATOR SGRR"/>
    <property type="match status" value="1"/>
</dbReference>
<comment type="caution">
    <text evidence="4">The sequence shown here is derived from an EMBL/GenBank/DDBJ whole genome shotgun (WGS) entry which is preliminary data.</text>
</comment>
<proteinExistence type="predicted"/>
<evidence type="ECO:0000259" key="3">
    <source>
        <dbReference type="Pfam" id="PF12793"/>
    </source>
</evidence>
<dbReference type="Proteomes" id="UP000215145">
    <property type="component" value="Unassembled WGS sequence"/>
</dbReference>
<sequence length="645" mass="74317">MLCAKRVKKRIIASTIFLFCHHRSPRRPTPMYANERYLTLLNRFSGDSELGSSVEATLEDIAAALYCTPRNAKLILRRLQQEELITWHPGRGRGHRSRISFLAPMEDYLMKLLQEAATGGNYKAAFELLGEYTGGTDVRERFLGWLDGQFGYKKEQKTDSAAQDRLRFPILNKVNTLDPAEVNFALDAHLLRQLFDRLLRYCEEEQRIVPAAAHHWSVNAEGTEWTFFLRKGILFHDGRELNSRDVVFTFQRLRGETANRWLLRGVQDIQAIGSHVVRFQLSKPNYIFERFVCSTAASLLPDGFGGHAEEQFWQKPIGTGPFRLLCNNSCRIELSAHELYYGGRPYLDYVDMIIMPEECQPLTQSQPGMMQIRDGFYYDPETSPDTLPPSDDWQPIQKLCHGCAMMGWNLRKPGPQQSEAFRRAVRMILDPADLVEHLAEKNSFPAYGFLPETSAMRTSEPLRPERLRSALREAEYDGTPIHVVVDPKYRDEITWMQKRLAEWDIVLEIEYVVHGCGLTFHDSDLAIWRIVIAEDEVCEIEAYEHKECLLHNYLEDDTHEWIIGRIDAALASPDAAARRQILRQVEEHLRDDGTIIFLHHQQLSTYLHPSVQGVRLNRLGWVDFKNVWLETCLAAPELAATELRS</sequence>
<dbReference type="GO" id="GO:1904680">
    <property type="term" value="F:peptide transmembrane transporter activity"/>
    <property type="evidence" value="ECO:0007669"/>
    <property type="project" value="TreeGrafter"/>
</dbReference>
<evidence type="ECO:0000256" key="1">
    <source>
        <dbReference type="ARBA" id="ARBA00023125"/>
    </source>
</evidence>
<dbReference type="Pfam" id="PF00496">
    <property type="entry name" value="SBP_bac_5"/>
    <property type="match status" value="1"/>
</dbReference>
<accession>A0A229NY54</accession>
<dbReference type="InterPro" id="IPR025370">
    <property type="entry name" value="SgrR_HTH_N"/>
</dbReference>
<feature type="domain" description="Transcriptional regulator SgrR N-terminal HTH" evidence="3">
    <location>
        <begin position="35"/>
        <end position="131"/>
    </location>
</feature>
<organism evidence="4 5">
    <name type="scientific">Paenibacillus herberti</name>
    <dbReference type="NCBI Taxonomy" id="1619309"/>
    <lineage>
        <taxon>Bacteria</taxon>
        <taxon>Bacillati</taxon>
        <taxon>Bacillota</taxon>
        <taxon>Bacilli</taxon>
        <taxon>Bacillales</taxon>
        <taxon>Paenibacillaceae</taxon>
        <taxon>Paenibacillus</taxon>
    </lineage>
</organism>
<dbReference type="EMBL" id="NMUQ01000002">
    <property type="protein sequence ID" value="OXM14828.1"/>
    <property type="molecule type" value="Genomic_DNA"/>
</dbReference>
<dbReference type="GO" id="GO:0003677">
    <property type="term" value="F:DNA binding"/>
    <property type="evidence" value="ECO:0007669"/>
    <property type="project" value="UniProtKB-KW"/>
</dbReference>
<protein>
    <recommendedName>
        <fullName evidence="6">ABC transporter substrate-binding protein</fullName>
    </recommendedName>
</protein>
<dbReference type="Gene3D" id="3.40.190.10">
    <property type="entry name" value="Periplasmic binding protein-like II"/>
    <property type="match status" value="1"/>
</dbReference>
<name>A0A229NY54_9BACL</name>
<dbReference type="InterPro" id="IPR000914">
    <property type="entry name" value="SBP_5_dom"/>
</dbReference>
<dbReference type="Pfam" id="PF12793">
    <property type="entry name" value="SgrR_N"/>
    <property type="match status" value="1"/>
</dbReference>
<evidence type="ECO:0000313" key="4">
    <source>
        <dbReference type="EMBL" id="OXM14828.1"/>
    </source>
</evidence>
<dbReference type="OrthoDB" id="5894719at2"/>
<keyword evidence="1" id="KW-0238">DNA-binding</keyword>
<dbReference type="Gene3D" id="3.10.105.10">
    <property type="entry name" value="Dipeptide-binding Protein, Domain 3"/>
    <property type="match status" value="1"/>
</dbReference>
<dbReference type="GO" id="GO:0015833">
    <property type="term" value="P:peptide transport"/>
    <property type="evidence" value="ECO:0007669"/>
    <property type="project" value="TreeGrafter"/>
</dbReference>
<dbReference type="InterPro" id="IPR039424">
    <property type="entry name" value="SBP_5"/>
</dbReference>
<dbReference type="SUPFAM" id="SSF53850">
    <property type="entry name" value="Periplasmic binding protein-like II"/>
    <property type="match status" value="1"/>
</dbReference>
<evidence type="ECO:0008006" key="6">
    <source>
        <dbReference type="Google" id="ProtNLM"/>
    </source>
</evidence>
<keyword evidence="5" id="KW-1185">Reference proteome</keyword>
<evidence type="ECO:0000259" key="2">
    <source>
        <dbReference type="Pfam" id="PF00496"/>
    </source>
</evidence>
<dbReference type="AlphaFoldDB" id="A0A229NY54"/>
<reference evidence="4 5" key="1">
    <citation type="submission" date="2017-07" db="EMBL/GenBank/DDBJ databases">
        <title>Paenibacillus herberti R33 genome sequencing and assembly.</title>
        <authorList>
            <person name="Su W."/>
        </authorList>
    </citation>
    <scope>NUCLEOTIDE SEQUENCE [LARGE SCALE GENOMIC DNA]</scope>
    <source>
        <strain evidence="4 5">R33</strain>
    </source>
</reference>
<dbReference type="Gene3D" id="3.90.76.10">
    <property type="entry name" value="Dipeptide-binding Protein, Domain 1"/>
    <property type="match status" value="1"/>
</dbReference>